<dbReference type="PANTHER" id="PTHR47074">
    <property type="entry name" value="BNAC02G40300D PROTEIN"/>
    <property type="match status" value="1"/>
</dbReference>
<accession>A0ABR2AGW2</accession>
<dbReference type="InterPro" id="IPR002156">
    <property type="entry name" value="RNaseH_domain"/>
</dbReference>
<evidence type="ECO:0000313" key="1">
    <source>
        <dbReference type="EMBL" id="KAK8492412.1"/>
    </source>
</evidence>
<dbReference type="PANTHER" id="PTHR47074:SF11">
    <property type="entry name" value="REVERSE TRANSCRIPTASE-LIKE PROTEIN"/>
    <property type="match status" value="1"/>
</dbReference>
<dbReference type="InterPro" id="IPR052929">
    <property type="entry name" value="RNase_H-like_EbsB-rel"/>
</dbReference>
<proteinExistence type="predicted"/>
<sequence>MATQSTGAGPPFCMWRSPPLTLSSINSQLKPWSHRPCHLEVAKSCPVVPLNPSSHSTRPLNEGAWTPPPNEWIKANCDASWISCSQIAGIASVFRNESGSIVGGSTRRGCFSSVSIAEAEAVRSCLIYAKSKDYC</sequence>
<gene>
    <name evidence="1" type="ORF">V6N11_027771</name>
</gene>
<evidence type="ECO:0000313" key="2">
    <source>
        <dbReference type="Proteomes" id="UP001396334"/>
    </source>
</evidence>
<dbReference type="Proteomes" id="UP001396334">
    <property type="component" value="Unassembled WGS sequence"/>
</dbReference>
<organism evidence="1 2">
    <name type="scientific">Hibiscus sabdariffa</name>
    <name type="common">roselle</name>
    <dbReference type="NCBI Taxonomy" id="183260"/>
    <lineage>
        <taxon>Eukaryota</taxon>
        <taxon>Viridiplantae</taxon>
        <taxon>Streptophyta</taxon>
        <taxon>Embryophyta</taxon>
        <taxon>Tracheophyta</taxon>
        <taxon>Spermatophyta</taxon>
        <taxon>Magnoliopsida</taxon>
        <taxon>eudicotyledons</taxon>
        <taxon>Gunneridae</taxon>
        <taxon>Pentapetalae</taxon>
        <taxon>rosids</taxon>
        <taxon>malvids</taxon>
        <taxon>Malvales</taxon>
        <taxon>Malvaceae</taxon>
        <taxon>Malvoideae</taxon>
        <taxon>Hibiscus</taxon>
    </lineage>
</organism>
<name>A0ABR2AGW2_9ROSI</name>
<dbReference type="Pfam" id="PF13456">
    <property type="entry name" value="RVT_3"/>
    <property type="match status" value="1"/>
</dbReference>
<protein>
    <submittedName>
        <fullName evidence="1">Uncharacterized protein</fullName>
    </submittedName>
</protein>
<dbReference type="EMBL" id="JBBPBN010000249">
    <property type="protein sequence ID" value="KAK8492412.1"/>
    <property type="molecule type" value="Genomic_DNA"/>
</dbReference>
<keyword evidence="2" id="KW-1185">Reference proteome</keyword>
<reference evidence="1 2" key="1">
    <citation type="journal article" date="2024" name="G3 (Bethesda)">
        <title>Genome assembly of Hibiscus sabdariffa L. provides insights into metabolisms of medicinal natural products.</title>
        <authorList>
            <person name="Kim T."/>
        </authorList>
    </citation>
    <scope>NUCLEOTIDE SEQUENCE [LARGE SCALE GENOMIC DNA]</scope>
    <source>
        <strain evidence="1">TK-2024</strain>
        <tissue evidence="1">Old leaves</tissue>
    </source>
</reference>
<comment type="caution">
    <text evidence="1">The sequence shown here is derived from an EMBL/GenBank/DDBJ whole genome shotgun (WGS) entry which is preliminary data.</text>
</comment>